<dbReference type="Proteomes" id="UP001596119">
    <property type="component" value="Unassembled WGS sequence"/>
</dbReference>
<evidence type="ECO:0000256" key="3">
    <source>
        <dbReference type="ARBA" id="ARBA00022801"/>
    </source>
</evidence>
<evidence type="ECO:0000256" key="1">
    <source>
        <dbReference type="ARBA" id="ARBA00011073"/>
    </source>
</evidence>
<evidence type="ECO:0000256" key="5">
    <source>
        <dbReference type="PROSITE-ProRule" id="PRU01240"/>
    </source>
</evidence>
<sequence length="409" mass="41266">MTRQLLRLASVAIAIGLLPVTGSVALASPAADAVETAAAVGVGPAGGPATVGLPGDYVVLAQDAQRATSAASEVGVSPTTVFTRALTGFAARLTAEQLARLKELPGILGVEEDRRIDPLEPRAARLPGLTEATQENPPNWGLDRIDQRDLPLDGRYTTRATGRGVTVYVVDTGVDVTHPAFGGRASWGTNTIDGTNTDCDGHGTVVGGIAAARDHGVAKDAQVRAVKVLDCSGSGTLSSLLSGLDWVLQNHRSGPAVAVMSWSYGPSDALLNAVTNLVNDGVFVASSAGNSGANDCGVAPRAASGVLVVANSTIDDRRNSSSSTGPCVSLYAPGTSIVAPTPGGRTASYTGTSMAAPFAAGVAALYKQTYGDAPSATIKQWMVDNAVPGKIAGGDTGGTPNLLLNTAGL</sequence>
<accession>A0ABW1I556</accession>
<feature type="signal peptide" evidence="7">
    <location>
        <begin position="1"/>
        <end position="27"/>
    </location>
</feature>
<dbReference type="GO" id="GO:0016787">
    <property type="term" value="F:hydrolase activity"/>
    <property type="evidence" value="ECO:0007669"/>
    <property type="project" value="UniProtKB-KW"/>
</dbReference>
<dbReference type="InterPro" id="IPR037045">
    <property type="entry name" value="S8pro/Inhibitor_I9_sf"/>
</dbReference>
<dbReference type="PRINTS" id="PR00723">
    <property type="entry name" value="SUBTILISIN"/>
</dbReference>
<dbReference type="InterPro" id="IPR022398">
    <property type="entry name" value="Peptidase_S8_His-AS"/>
</dbReference>
<dbReference type="InterPro" id="IPR050131">
    <property type="entry name" value="Peptidase_S8_subtilisin-like"/>
</dbReference>
<evidence type="ECO:0000313" key="11">
    <source>
        <dbReference type="Proteomes" id="UP001596119"/>
    </source>
</evidence>
<evidence type="ECO:0000259" key="8">
    <source>
        <dbReference type="Pfam" id="PF00082"/>
    </source>
</evidence>
<dbReference type="PANTHER" id="PTHR43806:SF11">
    <property type="entry name" value="CEREVISIN-RELATED"/>
    <property type="match status" value="1"/>
</dbReference>
<proteinExistence type="inferred from homology"/>
<dbReference type="PROSITE" id="PS00136">
    <property type="entry name" value="SUBTILASE_ASP"/>
    <property type="match status" value="1"/>
</dbReference>
<dbReference type="Gene3D" id="3.30.70.80">
    <property type="entry name" value="Peptidase S8 propeptide/proteinase inhibitor I9"/>
    <property type="match status" value="1"/>
</dbReference>
<dbReference type="SUPFAM" id="SSF54897">
    <property type="entry name" value="Protease propeptides/inhibitors"/>
    <property type="match status" value="1"/>
</dbReference>
<dbReference type="InterPro" id="IPR036852">
    <property type="entry name" value="Peptidase_S8/S53_dom_sf"/>
</dbReference>
<feature type="active site" description="Charge relay system" evidence="5">
    <location>
        <position position="353"/>
    </location>
</feature>
<dbReference type="InterPro" id="IPR015500">
    <property type="entry name" value="Peptidase_S8_subtilisin-rel"/>
</dbReference>
<feature type="chain" id="PRO_5045614390" evidence="7">
    <location>
        <begin position="28"/>
        <end position="409"/>
    </location>
</feature>
<keyword evidence="2 5" id="KW-0645">Protease</keyword>
<dbReference type="CDD" id="cd04077">
    <property type="entry name" value="Peptidases_S8_PCSK9_ProteinaseK_like"/>
    <property type="match status" value="1"/>
</dbReference>
<feature type="domain" description="Inhibitor I9" evidence="9">
    <location>
        <begin position="72"/>
        <end position="115"/>
    </location>
</feature>
<feature type="active site" description="Charge relay system" evidence="5">
    <location>
        <position position="202"/>
    </location>
</feature>
<evidence type="ECO:0000256" key="4">
    <source>
        <dbReference type="ARBA" id="ARBA00022825"/>
    </source>
</evidence>
<dbReference type="PROSITE" id="PS00137">
    <property type="entry name" value="SUBTILASE_HIS"/>
    <property type="match status" value="1"/>
</dbReference>
<dbReference type="SUPFAM" id="SSF52743">
    <property type="entry name" value="Subtilisin-like"/>
    <property type="match status" value="1"/>
</dbReference>
<keyword evidence="3 5" id="KW-0378">Hydrolase</keyword>
<dbReference type="PROSITE" id="PS51892">
    <property type="entry name" value="SUBTILASE"/>
    <property type="match status" value="1"/>
</dbReference>
<evidence type="ECO:0000256" key="7">
    <source>
        <dbReference type="SAM" id="SignalP"/>
    </source>
</evidence>
<dbReference type="Pfam" id="PF05922">
    <property type="entry name" value="Inhibitor_I9"/>
    <property type="match status" value="1"/>
</dbReference>
<protein>
    <submittedName>
        <fullName evidence="10">S8 family peptidase</fullName>
        <ecNumber evidence="10">3.4.-.-</ecNumber>
    </submittedName>
</protein>
<keyword evidence="7" id="KW-0732">Signal</keyword>
<keyword evidence="4 5" id="KW-0720">Serine protease</keyword>
<feature type="active site" description="Charge relay system" evidence="5">
    <location>
        <position position="171"/>
    </location>
</feature>
<evidence type="ECO:0000313" key="10">
    <source>
        <dbReference type="EMBL" id="MFC5948802.1"/>
    </source>
</evidence>
<dbReference type="InterPro" id="IPR034193">
    <property type="entry name" value="PCSK9_ProteinaseK-like"/>
</dbReference>
<dbReference type="InterPro" id="IPR010259">
    <property type="entry name" value="S8pro/Inhibitor_I9"/>
</dbReference>
<comment type="similarity">
    <text evidence="1 5 6">Belongs to the peptidase S8 family.</text>
</comment>
<evidence type="ECO:0000256" key="6">
    <source>
        <dbReference type="RuleBase" id="RU003355"/>
    </source>
</evidence>
<evidence type="ECO:0000256" key="2">
    <source>
        <dbReference type="ARBA" id="ARBA00022670"/>
    </source>
</evidence>
<dbReference type="PROSITE" id="PS00138">
    <property type="entry name" value="SUBTILASE_SER"/>
    <property type="match status" value="1"/>
</dbReference>
<comment type="caution">
    <text evidence="10">The sequence shown here is derived from an EMBL/GenBank/DDBJ whole genome shotgun (WGS) entry which is preliminary data.</text>
</comment>
<organism evidence="10 11">
    <name type="scientific">Pseudonocardia lutea</name>
    <dbReference type="NCBI Taxonomy" id="2172015"/>
    <lineage>
        <taxon>Bacteria</taxon>
        <taxon>Bacillati</taxon>
        <taxon>Actinomycetota</taxon>
        <taxon>Actinomycetes</taxon>
        <taxon>Pseudonocardiales</taxon>
        <taxon>Pseudonocardiaceae</taxon>
        <taxon>Pseudonocardia</taxon>
    </lineage>
</organism>
<dbReference type="PANTHER" id="PTHR43806">
    <property type="entry name" value="PEPTIDASE S8"/>
    <property type="match status" value="1"/>
</dbReference>
<dbReference type="EC" id="3.4.-.-" evidence="10"/>
<gene>
    <name evidence="10" type="ORF">ACFQH9_10995</name>
</gene>
<name>A0ABW1I556_9PSEU</name>
<dbReference type="RefSeq" id="WP_379565872.1">
    <property type="nucleotide sequence ID" value="NZ_JBHSQK010000020.1"/>
</dbReference>
<reference evidence="11" key="1">
    <citation type="journal article" date="2019" name="Int. J. Syst. Evol. Microbiol.">
        <title>The Global Catalogue of Microorganisms (GCM) 10K type strain sequencing project: providing services to taxonomists for standard genome sequencing and annotation.</title>
        <authorList>
            <consortium name="The Broad Institute Genomics Platform"/>
            <consortium name="The Broad Institute Genome Sequencing Center for Infectious Disease"/>
            <person name="Wu L."/>
            <person name="Ma J."/>
        </authorList>
    </citation>
    <scope>NUCLEOTIDE SEQUENCE [LARGE SCALE GENOMIC DNA]</scope>
    <source>
        <strain evidence="11">CGMCC 4.7397</strain>
    </source>
</reference>
<dbReference type="Pfam" id="PF00082">
    <property type="entry name" value="Peptidase_S8"/>
    <property type="match status" value="1"/>
</dbReference>
<dbReference type="InterPro" id="IPR023827">
    <property type="entry name" value="Peptidase_S8_Asp-AS"/>
</dbReference>
<dbReference type="Gene3D" id="3.40.50.200">
    <property type="entry name" value="Peptidase S8/S53 domain"/>
    <property type="match status" value="1"/>
</dbReference>
<keyword evidence="11" id="KW-1185">Reference proteome</keyword>
<dbReference type="InterPro" id="IPR000209">
    <property type="entry name" value="Peptidase_S8/S53_dom"/>
</dbReference>
<dbReference type="EMBL" id="JBHSQK010000020">
    <property type="protein sequence ID" value="MFC5948802.1"/>
    <property type="molecule type" value="Genomic_DNA"/>
</dbReference>
<feature type="domain" description="Peptidase S8/S53" evidence="8">
    <location>
        <begin position="162"/>
        <end position="390"/>
    </location>
</feature>
<dbReference type="InterPro" id="IPR023828">
    <property type="entry name" value="Peptidase_S8_Ser-AS"/>
</dbReference>
<evidence type="ECO:0000259" key="9">
    <source>
        <dbReference type="Pfam" id="PF05922"/>
    </source>
</evidence>